<feature type="signal peptide" evidence="1">
    <location>
        <begin position="1"/>
        <end position="19"/>
    </location>
</feature>
<keyword evidence="3" id="KW-1185">Reference proteome</keyword>
<protein>
    <submittedName>
        <fullName evidence="2">Uncharacterized protein</fullName>
    </submittedName>
</protein>
<dbReference type="EMBL" id="JBHGVX010000007">
    <property type="protein sequence ID" value="KAL1793854.1"/>
    <property type="molecule type" value="Genomic_DNA"/>
</dbReference>
<name>A0ABR3UC09_9PLEO</name>
<feature type="chain" id="PRO_5046695817" evidence="1">
    <location>
        <begin position="20"/>
        <end position="83"/>
    </location>
</feature>
<sequence length="83" mass="9071">MHKSLFLLIALVGLSAAAASPGAEEPHNVKKRATYIDLFRDEGPAPAPEVEVEVKEKKRATYIDLFKDEGPAPAPEQEAENKE</sequence>
<dbReference type="GeneID" id="96087597"/>
<evidence type="ECO:0000313" key="2">
    <source>
        <dbReference type="EMBL" id="KAL1793854.1"/>
    </source>
</evidence>
<accession>A0ABR3UC09</accession>
<comment type="caution">
    <text evidence="2">The sequence shown here is derived from an EMBL/GenBank/DDBJ whole genome shotgun (WGS) entry which is preliminary data.</text>
</comment>
<keyword evidence="1" id="KW-0732">Signal</keyword>
<organism evidence="2 3">
    <name type="scientific">Alternaria dauci</name>
    <dbReference type="NCBI Taxonomy" id="48095"/>
    <lineage>
        <taxon>Eukaryota</taxon>
        <taxon>Fungi</taxon>
        <taxon>Dikarya</taxon>
        <taxon>Ascomycota</taxon>
        <taxon>Pezizomycotina</taxon>
        <taxon>Dothideomycetes</taxon>
        <taxon>Pleosporomycetidae</taxon>
        <taxon>Pleosporales</taxon>
        <taxon>Pleosporineae</taxon>
        <taxon>Pleosporaceae</taxon>
        <taxon>Alternaria</taxon>
        <taxon>Alternaria sect. Porri</taxon>
    </lineage>
</organism>
<evidence type="ECO:0000256" key="1">
    <source>
        <dbReference type="SAM" id="SignalP"/>
    </source>
</evidence>
<proteinExistence type="predicted"/>
<gene>
    <name evidence="2" type="ORF">ACET3X_007275</name>
</gene>
<evidence type="ECO:0000313" key="3">
    <source>
        <dbReference type="Proteomes" id="UP001578633"/>
    </source>
</evidence>
<dbReference type="RefSeq" id="XP_069304438.1">
    <property type="nucleotide sequence ID" value="XM_069453941.1"/>
</dbReference>
<dbReference type="Proteomes" id="UP001578633">
    <property type="component" value="Chromosome 7"/>
</dbReference>
<reference evidence="2 3" key="1">
    <citation type="submission" date="2024-09" db="EMBL/GenBank/DDBJ databases">
        <title>T2T genomes of carrot and Alternaria dauci and their utility for understanding host-pathogen interaction during carrot leaf blight disease.</title>
        <authorList>
            <person name="Liu W."/>
            <person name="Xu S."/>
            <person name="Ou C."/>
            <person name="Liu X."/>
            <person name="Zhuang F."/>
            <person name="Deng X.W."/>
        </authorList>
    </citation>
    <scope>NUCLEOTIDE SEQUENCE [LARGE SCALE GENOMIC DNA]</scope>
    <source>
        <strain evidence="2 3">A2016</strain>
    </source>
</reference>